<sequence length="1024" mass="113852">MFVHLAGPVSRDSVAQNTNDLLNFINSHENKRIFVQLSNSDYAFYDYHRNLVGTARFPLKNKYQQQPYVANGYIGSRIPNLGQGFTYDQLDNSDNNTDNLSNGWPLFNQRYAGAFVAGFFDIQHNTTQTNFPELLANGYESVIAAIPQWTSLQLAAKIANSTATLDPAAATAHQGSVSDYVQTMSLNHGVVTTEFTWLNTFRVKYQVLAHRKYVSLGIVNLQVSNLNNSDAELTVEDRLDFATAQRCQLVDVGHDSTGIYINFQPHQIDYINGTVYSRLESSLKANFSRTKNHTRVSQKTKLHLKKRSSVTLTKYVGIVTTDLDPQAYKSSEHLLNFAKKTALHSGSFTQLFEEHQEEWDKTLKSSVAITFPDDQLLTMTSRASAFHLAANTRPEAQGVTGALGVGGLSSDSYAGLVFWDSDLWMLNGILPFVPDRAKSIVNYRIHTHEQAIDNVPKGYSGAVYPWTSGRFGNCTATGPCLDYEYHINMAVSFAAWQVYLSGYGDDEYLKDTVFPLIYDAASFMADYVQYNSSLKAYTTHNLTDPDEYANHVDNGAYTNAGISSLMKFAVAIGSHLEEDIPSNFTNIAGNMNLPFSDGDDDITLEYTGMNSSVGIKQADVVMITYPLNNELITKDQAYTNMQFYAMKQVNYGPAMTFPIFSIVSSALSLSGCSSQSYLYKAMGAYLRTPFAQFAEQNNDDFATNGGTHPAFPFLTAHGGFLQAVLQGLTGLRYDFEVKDGQINRMLGFDPISVPLVGKAGVRFEGVKYMNNSLSLKVNETYFIVSNNGPVDEYTNASETITIKIGDRNIKAGKYELEEGDILEIPLTVPKASSPDSVCECASATFTNITEGAFGDSAFSINDGDNFTHWQAKYNDTTAKVLIDLKEFKNITGGEINWGDSPPQNWSLSLFELQRDWDTHELLASVDFGGDVNNQYRFFKTDQDIIDQDDAFTVLIEEDVEISSPFNESEFLVVEVPDKFNITRFELDDPALAKFLLLEFSNIHNKEPVDPSSTGGGKLYEVMLF</sequence>
<dbReference type="InterPro" id="IPR011013">
    <property type="entry name" value="Gal_mutarotase_sf_dom"/>
</dbReference>
<dbReference type="eggNOG" id="KOG4125">
    <property type="taxonomic scope" value="Eukaryota"/>
</dbReference>
<dbReference type="PANTHER" id="PTHR11051">
    <property type="entry name" value="GLYCOSYL HYDROLASE-RELATED"/>
    <property type="match status" value="1"/>
</dbReference>
<evidence type="ECO:0000256" key="3">
    <source>
        <dbReference type="ARBA" id="ARBA00012757"/>
    </source>
</evidence>
<dbReference type="GO" id="GO:0030246">
    <property type="term" value="F:carbohydrate binding"/>
    <property type="evidence" value="ECO:0007669"/>
    <property type="project" value="InterPro"/>
</dbReference>
<dbReference type="Gene3D" id="1.50.10.10">
    <property type="match status" value="1"/>
</dbReference>
<dbReference type="Pfam" id="PF03632">
    <property type="entry name" value="Glyco_hydro_65m"/>
    <property type="match status" value="1"/>
</dbReference>
<accession>G3B4X5</accession>
<dbReference type="GO" id="GO:0004555">
    <property type="term" value="F:alpha,alpha-trehalase activity"/>
    <property type="evidence" value="ECO:0007669"/>
    <property type="project" value="UniProtKB-EC"/>
</dbReference>
<dbReference type="GO" id="GO:0005993">
    <property type="term" value="P:trehalose catabolic process"/>
    <property type="evidence" value="ECO:0007669"/>
    <property type="project" value="TreeGrafter"/>
</dbReference>
<dbReference type="HOGENOM" id="CLU_006285_4_0_1"/>
<comment type="similarity">
    <text evidence="2">Belongs to the glycosyl hydrolase 65 family.</text>
</comment>
<dbReference type="InterPro" id="IPR037018">
    <property type="entry name" value="GH65_N"/>
</dbReference>
<evidence type="ECO:0000256" key="1">
    <source>
        <dbReference type="ARBA" id="ARBA00001576"/>
    </source>
</evidence>
<protein>
    <recommendedName>
        <fullName evidence="3">alpha,alpha-trehalase</fullName>
        <ecNumber evidence="3">3.2.1.28</ecNumber>
    </recommendedName>
</protein>
<dbReference type="EMBL" id="GL996521">
    <property type="protein sequence ID" value="EGV64014.1"/>
    <property type="molecule type" value="Genomic_DNA"/>
</dbReference>
<dbReference type="OrthoDB" id="200349at2759"/>
<feature type="domain" description="Glycoside hydrolase family 65 central catalytic" evidence="6">
    <location>
        <begin position="385"/>
        <end position="578"/>
    </location>
</feature>
<keyword evidence="5" id="KW-0325">Glycoprotein</keyword>
<evidence type="ECO:0000256" key="4">
    <source>
        <dbReference type="ARBA" id="ARBA00022801"/>
    </source>
</evidence>
<evidence type="ECO:0000313" key="9">
    <source>
        <dbReference type="Proteomes" id="UP000000707"/>
    </source>
</evidence>
<dbReference type="GO" id="GO:0009277">
    <property type="term" value="C:fungal-type cell wall"/>
    <property type="evidence" value="ECO:0007669"/>
    <property type="project" value="TreeGrafter"/>
</dbReference>
<dbReference type="InterPro" id="IPR005195">
    <property type="entry name" value="Glyco_hydro_65_M"/>
</dbReference>
<evidence type="ECO:0000259" key="6">
    <source>
        <dbReference type="Pfam" id="PF03632"/>
    </source>
</evidence>
<evidence type="ECO:0000313" key="8">
    <source>
        <dbReference type="EMBL" id="EGV64014.1"/>
    </source>
</evidence>
<evidence type="ECO:0000256" key="2">
    <source>
        <dbReference type="ARBA" id="ARBA00006768"/>
    </source>
</evidence>
<dbReference type="Pfam" id="PF03636">
    <property type="entry name" value="Glyco_hydro_65N"/>
    <property type="match status" value="1"/>
</dbReference>
<dbReference type="EC" id="3.2.1.28" evidence="3"/>
<dbReference type="InterPro" id="IPR008928">
    <property type="entry name" value="6-hairpin_glycosidase_sf"/>
</dbReference>
<feature type="domain" description="Glycoside hydrolase family 65 N-terminal" evidence="7">
    <location>
        <begin position="60"/>
        <end position="322"/>
    </location>
</feature>
<dbReference type="InterPro" id="IPR005196">
    <property type="entry name" value="Glyco_hydro_65_N"/>
</dbReference>
<proteinExistence type="inferred from homology"/>
<dbReference type="Proteomes" id="UP000000707">
    <property type="component" value="Unassembled WGS sequence"/>
</dbReference>
<dbReference type="FunFam" id="1.50.10.10:FF:000032">
    <property type="entry name" value="Vacuolar acid trehalase"/>
    <property type="match status" value="1"/>
</dbReference>
<evidence type="ECO:0000259" key="7">
    <source>
        <dbReference type="Pfam" id="PF03636"/>
    </source>
</evidence>
<keyword evidence="4" id="KW-0378">Hydrolase</keyword>
<name>G3B4X5_CANTC</name>
<dbReference type="SUPFAM" id="SSF48208">
    <property type="entry name" value="Six-hairpin glycosidases"/>
    <property type="match status" value="1"/>
</dbReference>
<comment type="catalytic activity">
    <reaction evidence="1">
        <text>alpha,alpha-trehalose + H2O = alpha-D-glucose + beta-D-glucose</text>
        <dbReference type="Rhea" id="RHEA:32675"/>
        <dbReference type="ChEBI" id="CHEBI:15377"/>
        <dbReference type="ChEBI" id="CHEBI:15903"/>
        <dbReference type="ChEBI" id="CHEBI:16551"/>
        <dbReference type="ChEBI" id="CHEBI:17925"/>
        <dbReference type="EC" id="3.2.1.28"/>
    </reaction>
</comment>
<dbReference type="InterPro" id="IPR012341">
    <property type="entry name" value="6hp_glycosidase-like_sf"/>
</dbReference>
<evidence type="ECO:0000256" key="5">
    <source>
        <dbReference type="ARBA" id="ARBA00023180"/>
    </source>
</evidence>
<dbReference type="PANTHER" id="PTHR11051:SF8">
    <property type="entry name" value="PROTEIN-GLUCOSYLGALACTOSYLHYDROXYLYSINE GLUCOSIDASE"/>
    <property type="match status" value="1"/>
</dbReference>
<reference evidence="8 9" key="1">
    <citation type="journal article" date="2011" name="Proc. Natl. Acad. Sci. U.S.A.">
        <title>Comparative genomics of xylose-fermenting fungi for enhanced biofuel production.</title>
        <authorList>
            <person name="Wohlbach D.J."/>
            <person name="Kuo A."/>
            <person name="Sato T.K."/>
            <person name="Potts K.M."/>
            <person name="Salamov A.A."/>
            <person name="LaButti K.M."/>
            <person name="Sun H."/>
            <person name="Clum A."/>
            <person name="Pangilinan J.L."/>
            <person name="Lindquist E.A."/>
            <person name="Lucas S."/>
            <person name="Lapidus A."/>
            <person name="Jin M."/>
            <person name="Gunawan C."/>
            <person name="Balan V."/>
            <person name="Dale B.E."/>
            <person name="Jeffries T.W."/>
            <person name="Zinkel R."/>
            <person name="Barry K.W."/>
            <person name="Grigoriev I.V."/>
            <person name="Gasch A.P."/>
        </authorList>
    </citation>
    <scope>NUCLEOTIDE SEQUENCE [LARGE SCALE GENOMIC DNA]</scope>
    <source>
        <strain evidence="9">ATCC 10573 / BCRC 21748 / CBS 615 / JCM 9827 / NBRC 10315 / NRRL Y-1498 / VKM Y-70</strain>
    </source>
</reference>
<organism evidence="9">
    <name type="scientific">Candida tenuis (strain ATCC 10573 / BCRC 21748 / CBS 615 / JCM 9827 / NBRC 10315 / NRRL Y-1498 / VKM Y-70)</name>
    <name type="common">Yeast</name>
    <name type="synonym">Yamadazyma tenuis</name>
    <dbReference type="NCBI Taxonomy" id="590646"/>
    <lineage>
        <taxon>Eukaryota</taxon>
        <taxon>Fungi</taxon>
        <taxon>Dikarya</taxon>
        <taxon>Ascomycota</taxon>
        <taxon>Saccharomycotina</taxon>
        <taxon>Pichiomycetes</taxon>
        <taxon>Debaryomycetaceae</taxon>
        <taxon>Yamadazyma</taxon>
    </lineage>
</organism>
<dbReference type="STRING" id="590646.G3B4X5"/>
<keyword evidence="9" id="KW-1185">Reference proteome</keyword>
<dbReference type="SUPFAM" id="SSF74650">
    <property type="entry name" value="Galactose mutarotase-like"/>
    <property type="match status" value="1"/>
</dbReference>
<dbReference type="Gene3D" id="2.70.98.40">
    <property type="entry name" value="Glycoside hydrolase, family 65, N-terminal domain"/>
    <property type="match status" value="1"/>
</dbReference>
<gene>
    <name evidence="8" type="ORF">CANTEDRAFT_130360</name>
</gene>
<dbReference type="AlphaFoldDB" id="G3B4X5"/>